<keyword evidence="6" id="KW-1185">Reference proteome</keyword>
<gene>
    <name evidence="5" type="ORF">QVH07_06655</name>
</gene>
<keyword evidence="2 3" id="KW-0413">Isomerase</keyword>
<feature type="domain" description="Pseudouridine synthase RsuA/RluA-like" evidence="4">
    <location>
        <begin position="4"/>
        <end position="152"/>
    </location>
</feature>
<dbReference type="InterPro" id="IPR006145">
    <property type="entry name" value="PsdUridine_synth_RsuA/RluA"/>
</dbReference>
<evidence type="ECO:0000256" key="3">
    <source>
        <dbReference type="RuleBase" id="RU003887"/>
    </source>
</evidence>
<dbReference type="Gene3D" id="3.30.70.1560">
    <property type="entry name" value="Alpha-L RNA-binding motif"/>
    <property type="match status" value="1"/>
</dbReference>
<comment type="caution">
    <text evidence="5">The sequence shown here is derived from an EMBL/GenBank/DDBJ whole genome shotgun (WGS) entry which is preliminary data.</text>
</comment>
<dbReference type="PANTHER" id="PTHR47683:SF2">
    <property type="entry name" value="RNA-BINDING S4 DOMAIN-CONTAINING PROTEIN"/>
    <property type="match status" value="1"/>
</dbReference>
<dbReference type="InterPro" id="IPR050343">
    <property type="entry name" value="RsuA_PseudoU_synthase"/>
</dbReference>
<dbReference type="InterPro" id="IPR020103">
    <property type="entry name" value="PsdUridine_synth_cat_dom_sf"/>
</dbReference>
<dbReference type="InterPro" id="IPR000748">
    <property type="entry name" value="PsdUridine_synth_RsuA/RluB/E/F"/>
</dbReference>
<dbReference type="Gene3D" id="3.30.70.580">
    <property type="entry name" value="Pseudouridine synthase I, catalytic domain, N-terminal subdomain"/>
    <property type="match status" value="1"/>
</dbReference>
<dbReference type="InterPro" id="IPR020094">
    <property type="entry name" value="TruA/RsuA/RluB/E/F_N"/>
</dbReference>
<comment type="similarity">
    <text evidence="1 3">Belongs to the pseudouridine synthase RsuA family.</text>
</comment>
<dbReference type="Proteomes" id="UP001171916">
    <property type="component" value="Unassembled WGS sequence"/>
</dbReference>
<dbReference type="SUPFAM" id="SSF55120">
    <property type="entry name" value="Pseudouridine synthase"/>
    <property type="match status" value="1"/>
</dbReference>
<evidence type="ECO:0000256" key="1">
    <source>
        <dbReference type="ARBA" id="ARBA00008348"/>
    </source>
</evidence>
<evidence type="ECO:0000259" key="4">
    <source>
        <dbReference type="Pfam" id="PF00849"/>
    </source>
</evidence>
<accession>A0ABT7YBD1</accession>
<evidence type="ECO:0000256" key="2">
    <source>
        <dbReference type="ARBA" id="ARBA00023235"/>
    </source>
</evidence>
<sequence length="200" mass="23061">MARYFIIYKPFGVLSQFRGEGQTLASLFSFPKDVYPVGRLDKDSEGLLLITNDKFLNHQLLNPRFGHQRTYLAQVEGIPDEKAIRDLEQGVEIKVDGKLYKTKLAIAKLRAEIPELPDRNPPIRYRKNVPDSWIELTLIEGKNRQVRKMTAAVGFPTLRLVRWSLEKLTIEGFESGEVREMDQKTIYHQLGLTGFRKTRG</sequence>
<dbReference type="InterPro" id="IPR018496">
    <property type="entry name" value="PsdUridine_synth_RsuA/RluB_CS"/>
</dbReference>
<name>A0ABT7YBD1_9BACT</name>
<dbReference type="PROSITE" id="PS01149">
    <property type="entry name" value="PSI_RSU"/>
    <property type="match status" value="1"/>
</dbReference>
<dbReference type="EC" id="5.4.99.-" evidence="3"/>
<dbReference type="EMBL" id="JAUEPH010000003">
    <property type="protein sequence ID" value="MDN3203821.1"/>
    <property type="molecule type" value="Genomic_DNA"/>
</dbReference>
<dbReference type="PANTHER" id="PTHR47683">
    <property type="entry name" value="PSEUDOURIDINE SYNTHASE FAMILY PROTEIN-RELATED"/>
    <property type="match status" value="1"/>
</dbReference>
<organism evidence="5 6">
    <name type="scientific">Algoriphagus sediminis</name>
    <dbReference type="NCBI Taxonomy" id="3057113"/>
    <lineage>
        <taxon>Bacteria</taxon>
        <taxon>Pseudomonadati</taxon>
        <taxon>Bacteroidota</taxon>
        <taxon>Cytophagia</taxon>
        <taxon>Cytophagales</taxon>
        <taxon>Cyclobacteriaceae</taxon>
        <taxon>Algoriphagus</taxon>
    </lineage>
</organism>
<evidence type="ECO:0000313" key="6">
    <source>
        <dbReference type="Proteomes" id="UP001171916"/>
    </source>
</evidence>
<proteinExistence type="inferred from homology"/>
<dbReference type="InterPro" id="IPR042092">
    <property type="entry name" value="PsdUridine_s_RsuA/RluB/E/F_cat"/>
</dbReference>
<dbReference type="RefSeq" id="WP_289999379.1">
    <property type="nucleotide sequence ID" value="NZ_JAUEPH010000003.1"/>
</dbReference>
<dbReference type="Pfam" id="PF00849">
    <property type="entry name" value="PseudoU_synth_2"/>
    <property type="match status" value="1"/>
</dbReference>
<reference evidence="5" key="1">
    <citation type="submission" date="2023-06" db="EMBL/GenBank/DDBJ databases">
        <title>Robiginitalea aurantiacus sp. nov. and Algoriphagus sediminis sp. nov., isolated from coastal sediment.</title>
        <authorList>
            <person name="Zhou Z.Y."/>
            <person name="An J."/>
            <person name="Jia Y.W."/>
            <person name="Du Z.J."/>
        </authorList>
    </citation>
    <scope>NUCLEOTIDE SEQUENCE</scope>
    <source>
        <strain evidence="5">C2-7</strain>
    </source>
</reference>
<protein>
    <recommendedName>
        <fullName evidence="3">Pseudouridine synthase</fullName>
        <ecNumber evidence="3">5.4.99.-</ecNumber>
    </recommendedName>
</protein>
<dbReference type="NCBIfam" id="TIGR00093">
    <property type="entry name" value="pseudouridine synthase"/>
    <property type="match status" value="1"/>
</dbReference>
<evidence type="ECO:0000313" key="5">
    <source>
        <dbReference type="EMBL" id="MDN3203821.1"/>
    </source>
</evidence>